<organism evidence="2 3">
    <name type="scientific">Bacillus manliponensis</name>
    <dbReference type="NCBI Taxonomy" id="574376"/>
    <lineage>
        <taxon>Bacteria</taxon>
        <taxon>Bacillati</taxon>
        <taxon>Bacillota</taxon>
        <taxon>Bacilli</taxon>
        <taxon>Bacillales</taxon>
        <taxon>Bacillaceae</taxon>
        <taxon>Bacillus</taxon>
        <taxon>Bacillus cereus group</taxon>
    </lineage>
</organism>
<dbReference type="eggNOG" id="COG2318">
    <property type="taxonomic scope" value="Bacteria"/>
</dbReference>
<sequence>MLKEKEEIVTHHLEAINWVYALRTLTEEQWRQPLQKEKWSTSEIIGHLICWDQFVLRKRIPYFFTNESMPSSPDAKIVNDEAAAKTRQSEQIATITEFVETRRQLLDALYEIDRDLWLQDILVGTKRLTLYEYFLGLAKHDRHHFEQIVSKITNGGFIGK</sequence>
<accession>A0A073JZW3</accession>
<reference evidence="2 3" key="1">
    <citation type="submission" date="2014-06" db="EMBL/GenBank/DDBJ databases">
        <title>Draft genome sequence of Bacillus manliponensis JCM 15802 (MCCC 1A00708).</title>
        <authorList>
            <person name="Lai Q."/>
            <person name="Liu Y."/>
            <person name="Shao Z."/>
        </authorList>
    </citation>
    <scope>NUCLEOTIDE SEQUENCE [LARGE SCALE GENOMIC DNA]</scope>
    <source>
        <strain evidence="2 3">JCM 15802</strain>
    </source>
</reference>
<dbReference type="InterPro" id="IPR024775">
    <property type="entry name" value="DinB-like"/>
</dbReference>
<gene>
    <name evidence="2" type="ORF">BAMA_21300</name>
</gene>
<comment type="caution">
    <text evidence="2">The sequence shown here is derived from an EMBL/GenBank/DDBJ whole genome shotgun (WGS) entry which is preliminary data.</text>
</comment>
<dbReference type="AlphaFoldDB" id="A0A073JZW3"/>
<dbReference type="InterPro" id="IPR034660">
    <property type="entry name" value="DinB/YfiT-like"/>
</dbReference>
<dbReference type="Gene3D" id="1.20.120.450">
    <property type="entry name" value="dinb family like domain"/>
    <property type="match status" value="1"/>
</dbReference>
<name>A0A073JZW3_9BACI</name>
<dbReference type="EMBL" id="JOTN01000006">
    <property type="protein sequence ID" value="KEK19780.1"/>
    <property type="molecule type" value="Genomic_DNA"/>
</dbReference>
<dbReference type="STRING" id="574376.BAMA_21300"/>
<evidence type="ECO:0000313" key="3">
    <source>
        <dbReference type="Proteomes" id="UP000027822"/>
    </source>
</evidence>
<evidence type="ECO:0000259" key="1">
    <source>
        <dbReference type="Pfam" id="PF12867"/>
    </source>
</evidence>
<dbReference type="OrthoDB" id="2964295at2"/>
<dbReference type="SUPFAM" id="SSF109854">
    <property type="entry name" value="DinB/YfiT-like putative metalloenzymes"/>
    <property type="match status" value="1"/>
</dbReference>
<keyword evidence="3" id="KW-1185">Reference proteome</keyword>
<proteinExistence type="predicted"/>
<feature type="domain" description="DinB-like" evidence="1">
    <location>
        <begin position="19"/>
        <end position="148"/>
    </location>
</feature>
<dbReference type="Pfam" id="PF12867">
    <property type="entry name" value="DinB_2"/>
    <property type="match status" value="1"/>
</dbReference>
<dbReference type="Proteomes" id="UP000027822">
    <property type="component" value="Unassembled WGS sequence"/>
</dbReference>
<protein>
    <recommendedName>
        <fullName evidence="1">DinB-like domain-containing protein</fullName>
    </recommendedName>
</protein>
<evidence type="ECO:0000313" key="2">
    <source>
        <dbReference type="EMBL" id="KEK19780.1"/>
    </source>
</evidence>
<dbReference type="RefSeq" id="WP_034638596.1">
    <property type="nucleotide sequence ID" value="NZ_CBCSJC010000031.1"/>
</dbReference>